<evidence type="ECO:0000256" key="1">
    <source>
        <dbReference type="SAM" id="Coils"/>
    </source>
</evidence>
<proteinExistence type="predicted"/>
<feature type="coiled-coil region" evidence="1">
    <location>
        <begin position="24"/>
        <end position="125"/>
    </location>
</feature>
<reference evidence="2 3" key="1">
    <citation type="submission" date="2016-08" db="EMBL/GenBank/DDBJ databases">
        <title>A Parts List for Fungal Cellulosomes Revealed by Comparative Genomics.</title>
        <authorList>
            <consortium name="DOE Joint Genome Institute"/>
            <person name="Haitjema C.H."/>
            <person name="Gilmore S.P."/>
            <person name="Henske J.K."/>
            <person name="Solomon K.V."/>
            <person name="De Groot R."/>
            <person name="Kuo A."/>
            <person name="Mondo S.J."/>
            <person name="Salamov A.A."/>
            <person name="Labutti K."/>
            <person name="Zhao Z."/>
            <person name="Chiniquy J."/>
            <person name="Barry K."/>
            <person name="Brewer H.M."/>
            <person name="Purvine S.O."/>
            <person name="Wright A.T."/>
            <person name="Boxma B."/>
            <person name="Van Alen T."/>
            <person name="Hackstein J.H."/>
            <person name="Baker S.E."/>
            <person name="Grigoriev I.V."/>
            <person name="O'Malley M.A."/>
        </authorList>
    </citation>
    <scope>NUCLEOTIDE SEQUENCE [LARGE SCALE GENOMIC DNA]</scope>
    <source>
        <strain evidence="2 3">G1</strain>
    </source>
</reference>
<gene>
    <name evidence="2" type="ORF">LY90DRAFT_199481</name>
</gene>
<dbReference type="OrthoDB" id="5583482at2759"/>
<keyword evidence="3" id="KW-1185">Reference proteome</keyword>
<comment type="caution">
    <text evidence="2">The sequence shown here is derived from an EMBL/GenBank/DDBJ whole genome shotgun (WGS) entry which is preliminary data.</text>
</comment>
<protein>
    <submittedName>
        <fullName evidence="2">Uncharacterized protein</fullName>
    </submittedName>
</protein>
<evidence type="ECO:0000313" key="2">
    <source>
        <dbReference type="EMBL" id="ORY72318.1"/>
    </source>
</evidence>
<keyword evidence="1" id="KW-0175">Coiled coil</keyword>
<dbReference type="Proteomes" id="UP000193920">
    <property type="component" value="Unassembled WGS sequence"/>
</dbReference>
<name>A0A1Y2ELD9_9FUNG</name>
<dbReference type="STRING" id="1754190.A0A1Y2ELD9"/>
<dbReference type="EMBL" id="MCOG01000040">
    <property type="protein sequence ID" value="ORY72318.1"/>
    <property type="molecule type" value="Genomic_DNA"/>
</dbReference>
<organism evidence="2 3">
    <name type="scientific">Neocallimastix californiae</name>
    <dbReference type="NCBI Taxonomy" id="1754190"/>
    <lineage>
        <taxon>Eukaryota</taxon>
        <taxon>Fungi</taxon>
        <taxon>Fungi incertae sedis</taxon>
        <taxon>Chytridiomycota</taxon>
        <taxon>Chytridiomycota incertae sedis</taxon>
        <taxon>Neocallimastigomycetes</taxon>
        <taxon>Neocallimastigales</taxon>
        <taxon>Neocallimastigaceae</taxon>
        <taxon>Neocallimastix</taxon>
    </lineage>
</organism>
<accession>A0A1Y2ELD9</accession>
<sequence>MSNTISIEEFNTLQEKLQNTISQTFDYKKQIERLTKELEKEKEVKLKDKASAGINSFLNTLKKGNLAEENEKLKAEIELLNDFKVQNEALKNHIHSLTNKYDQEMSILKSELENYKLNQQQEQSDVLLMVPETNIEKNNIKQKIKNKKEI</sequence>
<dbReference type="AlphaFoldDB" id="A0A1Y2ELD9"/>
<evidence type="ECO:0000313" key="3">
    <source>
        <dbReference type="Proteomes" id="UP000193920"/>
    </source>
</evidence>